<name>A0AC60PGD1_IXOPE</name>
<feature type="non-terminal residue" evidence="1">
    <location>
        <position position="145"/>
    </location>
</feature>
<proteinExistence type="predicted"/>
<reference evidence="1 2" key="1">
    <citation type="journal article" date="2020" name="Cell">
        <title>Large-Scale Comparative Analyses of Tick Genomes Elucidate Their Genetic Diversity and Vector Capacities.</title>
        <authorList>
            <consortium name="Tick Genome and Microbiome Consortium (TIGMIC)"/>
            <person name="Jia N."/>
            <person name="Wang J."/>
            <person name="Shi W."/>
            <person name="Du L."/>
            <person name="Sun Y."/>
            <person name="Zhan W."/>
            <person name="Jiang J.F."/>
            <person name="Wang Q."/>
            <person name="Zhang B."/>
            <person name="Ji P."/>
            <person name="Bell-Sakyi L."/>
            <person name="Cui X.M."/>
            <person name="Yuan T.T."/>
            <person name="Jiang B.G."/>
            <person name="Yang W.F."/>
            <person name="Lam T.T."/>
            <person name="Chang Q.C."/>
            <person name="Ding S.J."/>
            <person name="Wang X.J."/>
            <person name="Zhu J.G."/>
            <person name="Ruan X.D."/>
            <person name="Zhao L."/>
            <person name="Wei J.T."/>
            <person name="Ye R.Z."/>
            <person name="Que T.C."/>
            <person name="Du C.H."/>
            <person name="Zhou Y.H."/>
            <person name="Cheng J.X."/>
            <person name="Dai P.F."/>
            <person name="Guo W.B."/>
            <person name="Han X.H."/>
            <person name="Huang E.J."/>
            <person name="Li L.F."/>
            <person name="Wei W."/>
            <person name="Gao Y.C."/>
            <person name="Liu J.Z."/>
            <person name="Shao H.Z."/>
            <person name="Wang X."/>
            <person name="Wang C.C."/>
            <person name="Yang T.C."/>
            <person name="Huo Q.B."/>
            <person name="Li W."/>
            <person name="Chen H.Y."/>
            <person name="Chen S.E."/>
            <person name="Zhou L.G."/>
            <person name="Ni X.B."/>
            <person name="Tian J.H."/>
            <person name="Sheng Y."/>
            <person name="Liu T."/>
            <person name="Pan Y.S."/>
            <person name="Xia L.Y."/>
            <person name="Li J."/>
            <person name="Zhao F."/>
            <person name="Cao W.C."/>
        </authorList>
    </citation>
    <scope>NUCLEOTIDE SEQUENCE [LARGE SCALE GENOMIC DNA]</scope>
    <source>
        <strain evidence="1">Iper-2018</strain>
    </source>
</reference>
<evidence type="ECO:0000313" key="1">
    <source>
        <dbReference type="EMBL" id="KAG0419316.1"/>
    </source>
</evidence>
<accession>A0AC60PGD1</accession>
<feature type="non-terminal residue" evidence="1">
    <location>
        <position position="1"/>
    </location>
</feature>
<comment type="caution">
    <text evidence="1">The sequence shown here is derived from an EMBL/GenBank/DDBJ whole genome shotgun (WGS) entry which is preliminary data.</text>
</comment>
<sequence length="145" mass="15225">GQPRWSPIVGPQGIHLGGPRGPPSGLGPRKHGHGGHSAGGHVRPDGTVQGRGGGTPGPQLEGHVSAAQLEPRAGATGQQQQQRGRRPDEPPLAPEPQHHDQARGPHATDAARESARMRDSVRDHVLIWSTDGDARRGTHSYGPLE</sequence>
<keyword evidence="2" id="KW-1185">Reference proteome</keyword>
<dbReference type="Proteomes" id="UP000805193">
    <property type="component" value="Unassembled WGS sequence"/>
</dbReference>
<gene>
    <name evidence="1" type="ORF">HPB47_004195</name>
</gene>
<protein>
    <submittedName>
        <fullName evidence="1">Uncharacterized protein</fullName>
    </submittedName>
</protein>
<evidence type="ECO:0000313" key="2">
    <source>
        <dbReference type="Proteomes" id="UP000805193"/>
    </source>
</evidence>
<dbReference type="EMBL" id="JABSTQ010010640">
    <property type="protein sequence ID" value="KAG0419316.1"/>
    <property type="molecule type" value="Genomic_DNA"/>
</dbReference>
<organism evidence="1 2">
    <name type="scientific">Ixodes persulcatus</name>
    <name type="common">Taiga tick</name>
    <dbReference type="NCBI Taxonomy" id="34615"/>
    <lineage>
        <taxon>Eukaryota</taxon>
        <taxon>Metazoa</taxon>
        <taxon>Ecdysozoa</taxon>
        <taxon>Arthropoda</taxon>
        <taxon>Chelicerata</taxon>
        <taxon>Arachnida</taxon>
        <taxon>Acari</taxon>
        <taxon>Parasitiformes</taxon>
        <taxon>Ixodida</taxon>
        <taxon>Ixodoidea</taxon>
        <taxon>Ixodidae</taxon>
        <taxon>Ixodinae</taxon>
        <taxon>Ixodes</taxon>
    </lineage>
</organism>